<dbReference type="STRING" id="223786.SAMN05216234_1528"/>
<protein>
    <recommendedName>
        <fullName evidence="3">DUF2442 domain-containing protein</fullName>
    </recommendedName>
</protein>
<dbReference type="AlphaFoldDB" id="A0A1I5U097"/>
<proteinExistence type="predicted"/>
<dbReference type="EMBL" id="FOXB01000052">
    <property type="protein sequence ID" value="SFP88740.1"/>
    <property type="molecule type" value="Genomic_DNA"/>
</dbReference>
<dbReference type="InterPro" id="IPR012340">
    <property type="entry name" value="NA-bd_OB-fold"/>
</dbReference>
<evidence type="ECO:0000313" key="1">
    <source>
        <dbReference type="EMBL" id="SFP88740.1"/>
    </source>
</evidence>
<organism evidence="1 2">
    <name type="scientific">Hydrogenimonas thermophila</name>
    <dbReference type="NCBI Taxonomy" id="223786"/>
    <lineage>
        <taxon>Bacteria</taxon>
        <taxon>Pseudomonadati</taxon>
        <taxon>Campylobacterota</taxon>
        <taxon>Epsilonproteobacteria</taxon>
        <taxon>Campylobacterales</taxon>
        <taxon>Hydrogenimonadaceae</taxon>
        <taxon>Hydrogenimonas</taxon>
    </lineage>
</organism>
<dbReference type="Proteomes" id="UP000199227">
    <property type="component" value="Unassembled WGS sequence"/>
</dbReference>
<evidence type="ECO:0008006" key="3">
    <source>
        <dbReference type="Google" id="ProtNLM"/>
    </source>
</evidence>
<gene>
    <name evidence="1" type="ORF">SAMN05216234_1528</name>
</gene>
<dbReference type="SUPFAM" id="SSF50249">
    <property type="entry name" value="Nucleic acid-binding proteins"/>
    <property type="match status" value="1"/>
</dbReference>
<reference evidence="1 2" key="1">
    <citation type="submission" date="2016-10" db="EMBL/GenBank/DDBJ databases">
        <authorList>
            <person name="de Groot N.N."/>
        </authorList>
    </citation>
    <scope>NUCLEOTIDE SEQUENCE [LARGE SCALE GENOMIC DNA]</scope>
    <source>
        <strain evidence="1 2">EP1-55-1</strain>
    </source>
</reference>
<evidence type="ECO:0000313" key="2">
    <source>
        <dbReference type="Proteomes" id="UP000199227"/>
    </source>
</evidence>
<dbReference type="OrthoDB" id="9795924at2"/>
<keyword evidence="2" id="KW-1185">Reference proteome</keyword>
<dbReference type="Gene3D" id="3.30.2020.40">
    <property type="entry name" value="Uncharacterised protein PF10387, DUF2442"/>
    <property type="match status" value="1"/>
</dbReference>
<dbReference type="Pfam" id="PF10387">
    <property type="entry name" value="DUF2442"/>
    <property type="match status" value="1"/>
</dbReference>
<dbReference type="InterPro" id="IPR018841">
    <property type="entry name" value="DUF2442"/>
</dbReference>
<accession>A0A1I5U097</accession>
<name>A0A1I5U097_9BACT</name>
<sequence length="77" mass="9225">MEAEVTNVSTHGLWVLVGDKEFFLPYEQFPWFKDKTINDITKVEIFGEDHLYWENLDMDLSLEIIEHPERFPLQARI</sequence>